<dbReference type="GO" id="GO:0009898">
    <property type="term" value="C:cytoplasmic side of plasma membrane"/>
    <property type="evidence" value="ECO:0007669"/>
    <property type="project" value="TreeGrafter"/>
</dbReference>
<dbReference type="Pfam" id="PF03357">
    <property type="entry name" value="Snf7"/>
    <property type="match status" value="1"/>
</dbReference>
<keyword evidence="3" id="KW-0967">Endosome</keyword>
<dbReference type="EMBL" id="CAUYUE010000003">
    <property type="protein sequence ID" value="CAK0755903.1"/>
    <property type="molecule type" value="Genomic_DNA"/>
</dbReference>
<feature type="coiled-coil region" evidence="4">
    <location>
        <begin position="79"/>
        <end position="106"/>
    </location>
</feature>
<accession>A0AAV1HW51</accession>
<dbReference type="GO" id="GO:0000815">
    <property type="term" value="C:ESCRT III complex"/>
    <property type="evidence" value="ECO:0007669"/>
    <property type="project" value="TreeGrafter"/>
</dbReference>
<evidence type="ECO:0000313" key="6">
    <source>
        <dbReference type="EMBL" id="CAK0755903.1"/>
    </source>
</evidence>
<evidence type="ECO:0000256" key="2">
    <source>
        <dbReference type="ARBA" id="ARBA00006190"/>
    </source>
</evidence>
<keyword evidence="7" id="KW-1185">Reference proteome</keyword>
<dbReference type="GO" id="GO:0032511">
    <property type="term" value="P:late endosome to vacuole transport via multivesicular body sorting pathway"/>
    <property type="evidence" value="ECO:0007669"/>
    <property type="project" value="TreeGrafter"/>
</dbReference>
<comment type="subcellular location">
    <subcellularLocation>
        <location evidence="1">Endosome</location>
    </subcellularLocation>
</comment>
<evidence type="ECO:0000256" key="4">
    <source>
        <dbReference type="SAM" id="Coils"/>
    </source>
</evidence>
<keyword evidence="4" id="KW-0175">Coiled coil</keyword>
<reference evidence="6 7" key="1">
    <citation type="submission" date="2023-10" db="EMBL/GenBank/DDBJ databases">
        <authorList>
            <person name="Maclean D."/>
            <person name="Macfadyen A."/>
        </authorList>
    </citation>
    <scope>NUCLEOTIDE SEQUENCE [LARGE SCALE GENOMIC DNA]</scope>
</reference>
<name>A0AAV1HW51_9CHLO</name>
<feature type="region of interest" description="Disordered" evidence="5">
    <location>
        <begin position="182"/>
        <end position="253"/>
    </location>
</feature>
<dbReference type="Proteomes" id="UP001314263">
    <property type="component" value="Unassembled WGS sequence"/>
</dbReference>
<evidence type="ECO:0000256" key="3">
    <source>
        <dbReference type="ARBA" id="ARBA00022753"/>
    </source>
</evidence>
<dbReference type="PANTHER" id="PTHR22761">
    <property type="entry name" value="CHARGED MULTIVESICULAR BODY PROTEIN"/>
    <property type="match status" value="1"/>
</dbReference>
<dbReference type="PANTHER" id="PTHR22761:SF10">
    <property type="entry name" value="GH13992P"/>
    <property type="match status" value="1"/>
</dbReference>
<gene>
    <name evidence="6" type="ORF">CVIRNUC_002410</name>
</gene>
<dbReference type="AlphaFoldDB" id="A0AAV1HW51"/>
<dbReference type="InterPro" id="IPR005024">
    <property type="entry name" value="Snf7_fam"/>
</dbReference>
<organism evidence="6 7">
    <name type="scientific">Coccomyxa viridis</name>
    <dbReference type="NCBI Taxonomy" id="1274662"/>
    <lineage>
        <taxon>Eukaryota</taxon>
        <taxon>Viridiplantae</taxon>
        <taxon>Chlorophyta</taxon>
        <taxon>core chlorophytes</taxon>
        <taxon>Trebouxiophyceae</taxon>
        <taxon>Trebouxiophyceae incertae sedis</taxon>
        <taxon>Coccomyxaceae</taxon>
        <taxon>Coccomyxa</taxon>
    </lineage>
</organism>
<evidence type="ECO:0000313" key="7">
    <source>
        <dbReference type="Proteomes" id="UP001314263"/>
    </source>
</evidence>
<comment type="similarity">
    <text evidence="2">Belongs to the SNF7 family.</text>
</comment>
<evidence type="ECO:0000256" key="1">
    <source>
        <dbReference type="ARBA" id="ARBA00004177"/>
    </source>
</evidence>
<dbReference type="GO" id="GO:0006900">
    <property type="term" value="P:vesicle budding from membrane"/>
    <property type="evidence" value="ECO:0007669"/>
    <property type="project" value="TreeGrafter"/>
</dbReference>
<sequence length="253" mass="28045">MFKRIFGQGSGGGGSPGPKPNVTSTARTVDAIQKLGETEELLVKRRTLLEKKIAQELEKAKTYTKAQNKRAALMALKKKKMYETQLEQCENNILRVNEQQMMLENQRTTVETVSALRDAAHASKYTMSDMKITDVDQVLDEINEQTDQMQQIQDAMAQPIGPAADVDEDELMGELENLESEQLDDQLLEPAPVPTARPAQPQAQHAQAQAAHAQPQANPPLPSVPHTRPAQAAKPNKSKEEEELEALEREMAV</sequence>
<comment type="caution">
    <text evidence="6">The sequence shown here is derived from an EMBL/GenBank/DDBJ whole genome shotgun (WGS) entry which is preliminary data.</text>
</comment>
<evidence type="ECO:0000256" key="5">
    <source>
        <dbReference type="SAM" id="MobiDB-lite"/>
    </source>
</evidence>
<dbReference type="GO" id="GO:0005771">
    <property type="term" value="C:multivesicular body"/>
    <property type="evidence" value="ECO:0007669"/>
    <property type="project" value="TreeGrafter"/>
</dbReference>
<feature type="compositionally biased region" description="Low complexity" evidence="5">
    <location>
        <begin position="188"/>
        <end position="216"/>
    </location>
</feature>
<protein>
    <submittedName>
        <fullName evidence="6">Uncharacterized protein</fullName>
    </submittedName>
</protein>
<feature type="region of interest" description="Disordered" evidence="5">
    <location>
        <begin position="1"/>
        <end position="24"/>
    </location>
</feature>
<dbReference type="Gene3D" id="6.10.250.1710">
    <property type="match status" value="1"/>
</dbReference>
<dbReference type="Gene3D" id="1.10.287.1060">
    <property type="entry name" value="ESAT-6-like"/>
    <property type="match status" value="1"/>
</dbReference>
<proteinExistence type="inferred from homology"/>